<keyword evidence="4 7" id="KW-1133">Transmembrane helix</keyword>
<dbReference type="Gene3D" id="2.40.128.260">
    <property type="entry name" value="Type IV secretion system, VirB10/TraB/TrbI"/>
    <property type="match status" value="1"/>
</dbReference>
<evidence type="ECO:0000313" key="8">
    <source>
        <dbReference type="EMBL" id="AEG49171.1"/>
    </source>
</evidence>
<keyword evidence="5 7" id="KW-0472">Membrane</keyword>
<organism evidence="8 9">
    <name type="scientific">Sphingobium chlorophenolicum L-1</name>
    <dbReference type="NCBI Taxonomy" id="690566"/>
    <lineage>
        <taxon>Bacteria</taxon>
        <taxon>Pseudomonadati</taxon>
        <taxon>Pseudomonadota</taxon>
        <taxon>Alphaproteobacteria</taxon>
        <taxon>Sphingomonadales</taxon>
        <taxon>Sphingomonadaceae</taxon>
        <taxon>Sphingobium</taxon>
    </lineage>
</organism>
<keyword evidence="9" id="KW-1185">Reference proteome</keyword>
<evidence type="ECO:0000256" key="2">
    <source>
        <dbReference type="ARBA" id="ARBA00010265"/>
    </source>
</evidence>
<evidence type="ECO:0000256" key="7">
    <source>
        <dbReference type="SAM" id="Phobius"/>
    </source>
</evidence>
<feature type="transmembrane region" description="Helical" evidence="7">
    <location>
        <begin position="28"/>
        <end position="46"/>
    </location>
</feature>
<dbReference type="InterPro" id="IPR005498">
    <property type="entry name" value="T4SS_VirB10/TraB/TrbI"/>
</dbReference>
<gene>
    <name evidence="8" type="ORF">Sphch_1483</name>
</gene>
<evidence type="ECO:0000313" key="9">
    <source>
        <dbReference type="Proteomes" id="UP000007150"/>
    </source>
</evidence>
<name>F6EY65_SPHCR</name>
<protein>
    <submittedName>
        <fullName evidence="8">Conjugation TrbI family protein</fullName>
    </submittedName>
</protein>
<evidence type="ECO:0000256" key="6">
    <source>
        <dbReference type="SAM" id="MobiDB-lite"/>
    </source>
</evidence>
<dbReference type="GO" id="GO:0016020">
    <property type="term" value="C:membrane"/>
    <property type="evidence" value="ECO:0007669"/>
    <property type="project" value="UniProtKB-SubCell"/>
</dbReference>
<comment type="similarity">
    <text evidence="2">Belongs to the TrbI/VirB10 family.</text>
</comment>
<accession>F6EY65</accession>
<sequence length="363" mass="38095">MSTEEMATPPGRTDIRPVVASRSTDRSILLFVGVAILGAGLLFYVLESRRASSQVADLTVPTGATSNLIASPPPLEIPQVYDGPLAPEGRRSTPFISAGQLAFQEGSSARRHPAPVTYAPPVQIFSPPSGMATPRVSDDNFAAADNIASPTVVFNSVPGRPTSATGGSDAGTPSERVTATRFQNPSTTIPKGTVIQAVLETALDSTRAGFARAIVSRDIFGFDGTEILIPRGSRLVGEYKADLVAGQKRALIQWQRLMRPDGAMINLDSPAADPLGRAGVQGKVDSHFLERFSGAILQSALSIGVQLATQSASRDSVVVALPGSLQGVTTIQPEKIQPTLKVRHGSSVSVFVSRDLDFSAVSP</sequence>
<evidence type="ECO:0000256" key="1">
    <source>
        <dbReference type="ARBA" id="ARBA00004167"/>
    </source>
</evidence>
<dbReference type="AlphaFoldDB" id="F6EY65"/>
<proteinExistence type="inferred from homology"/>
<dbReference type="InterPro" id="IPR042217">
    <property type="entry name" value="T4SS_VirB10/TrbI"/>
</dbReference>
<dbReference type="Pfam" id="PF03743">
    <property type="entry name" value="TrbI"/>
    <property type="match status" value="1"/>
</dbReference>
<keyword evidence="3 7" id="KW-0812">Transmembrane</keyword>
<feature type="region of interest" description="Disordered" evidence="6">
    <location>
        <begin position="155"/>
        <end position="175"/>
    </location>
</feature>
<dbReference type="STRING" id="690566.Sphch_1483"/>
<comment type="subcellular location">
    <subcellularLocation>
        <location evidence="1">Membrane</location>
        <topology evidence="1">Single-pass membrane protein</topology>
    </subcellularLocation>
</comment>
<dbReference type="Proteomes" id="UP000007150">
    <property type="component" value="Chromosome 1"/>
</dbReference>
<dbReference type="RefSeq" id="WP_013847431.1">
    <property type="nucleotide sequence ID" value="NC_015593.1"/>
</dbReference>
<dbReference type="EMBL" id="CP002798">
    <property type="protein sequence ID" value="AEG49171.1"/>
    <property type="molecule type" value="Genomic_DNA"/>
</dbReference>
<reference evidence="8 9" key="1">
    <citation type="submission" date="2011-05" db="EMBL/GenBank/DDBJ databases">
        <title>Complete sequence of chromosome 1 of Sphingobium chlorophenolicum L-1.</title>
        <authorList>
            <consortium name="US DOE Joint Genome Institute"/>
            <person name="Lucas S."/>
            <person name="Han J."/>
            <person name="Lapidus A."/>
            <person name="Cheng J.-F."/>
            <person name="Goodwin L."/>
            <person name="Pitluck S."/>
            <person name="Peters L."/>
            <person name="Daligault H."/>
            <person name="Han C."/>
            <person name="Tapia R."/>
            <person name="Land M."/>
            <person name="Hauser L."/>
            <person name="Kyrpides N."/>
            <person name="Ivanova N."/>
            <person name="Pagani I."/>
            <person name="Turner P."/>
            <person name="Copley S."/>
            <person name="Woyke T."/>
        </authorList>
    </citation>
    <scope>NUCLEOTIDE SEQUENCE [LARGE SCALE GENOMIC DNA]</scope>
    <source>
        <strain evidence="8 9">L-1</strain>
    </source>
</reference>
<evidence type="ECO:0000256" key="3">
    <source>
        <dbReference type="ARBA" id="ARBA00022692"/>
    </source>
</evidence>
<dbReference type="KEGG" id="sch:Sphch_1483"/>
<evidence type="ECO:0000256" key="4">
    <source>
        <dbReference type="ARBA" id="ARBA00022989"/>
    </source>
</evidence>
<evidence type="ECO:0000256" key="5">
    <source>
        <dbReference type="ARBA" id="ARBA00023136"/>
    </source>
</evidence>
<dbReference type="HOGENOM" id="CLU_041899_0_0_5"/>
<dbReference type="CDD" id="cd16429">
    <property type="entry name" value="VirB10"/>
    <property type="match status" value="1"/>
</dbReference>